<proteinExistence type="predicted"/>
<dbReference type="OrthoDB" id="2897699at2759"/>
<gene>
    <name evidence="1" type="ORF">ARMGADRAFT_1079733</name>
</gene>
<dbReference type="EMBL" id="KZ293656">
    <property type="protein sequence ID" value="PBK93407.1"/>
    <property type="molecule type" value="Genomic_DNA"/>
</dbReference>
<evidence type="ECO:0000313" key="1">
    <source>
        <dbReference type="EMBL" id="PBK93407.1"/>
    </source>
</evidence>
<dbReference type="Proteomes" id="UP000217790">
    <property type="component" value="Unassembled WGS sequence"/>
</dbReference>
<name>A0A2H3DWC6_ARMGA</name>
<sequence length="155" mass="17174">MQGPIWNSLRDRCKLLRNSLPDIDAAFGSGQAALAAELIAVRFHYISGILPGGLGTHAALIDDRPAAFSVLKRSAQDLIDGVDAFEPCIFRFRNCFVDLAWVEMIGNPVLVKGMVDVLYSIDNERWSIRSKHNSRKRCGWGTSSATSKLLLLSRR</sequence>
<organism evidence="1 2">
    <name type="scientific">Armillaria gallica</name>
    <name type="common">Bulbous honey fungus</name>
    <name type="synonym">Armillaria bulbosa</name>
    <dbReference type="NCBI Taxonomy" id="47427"/>
    <lineage>
        <taxon>Eukaryota</taxon>
        <taxon>Fungi</taxon>
        <taxon>Dikarya</taxon>
        <taxon>Basidiomycota</taxon>
        <taxon>Agaricomycotina</taxon>
        <taxon>Agaricomycetes</taxon>
        <taxon>Agaricomycetidae</taxon>
        <taxon>Agaricales</taxon>
        <taxon>Marasmiineae</taxon>
        <taxon>Physalacriaceae</taxon>
        <taxon>Armillaria</taxon>
    </lineage>
</organism>
<evidence type="ECO:0000313" key="2">
    <source>
        <dbReference type="Proteomes" id="UP000217790"/>
    </source>
</evidence>
<accession>A0A2H3DWC6</accession>
<keyword evidence="2" id="KW-1185">Reference proteome</keyword>
<protein>
    <submittedName>
        <fullName evidence="1">Uncharacterized protein</fullName>
    </submittedName>
</protein>
<dbReference type="InParanoid" id="A0A2H3DWC6"/>
<reference evidence="2" key="1">
    <citation type="journal article" date="2017" name="Nat. Ecol. Evol.">
        <title>Genome expansion and lineage-specific genetic innovations in the forest pathogenic fungi Armillaria.</title>
        <authorList>
            <person name="Sipos G."/>
            <person name="Prasanna A.N."/>
            <person name="Walter M.C."/>
            <person name="O'Connor E."/>
            <person name="Balint B."/>
            <person name="Krizsan K."/>
            <person name="Kiss B."/>
            <person name="Hess J."/>
            <person name="Varga T."/>
            <person name="Slot J."/>
            <person name="Riley R."/>
            <person name="Boka B."/>
            <person name="Rigling D."/>
            <person name="Barry K."/>
            <person name="Lee J."/>
            <person name="Mihaltcheva S."/>
            <person name="LaButti K."/>
            <person name="Lipzen A."/>
            <person name="Waldron R."/>
            <person name="Moloney N.M."/>
            <person name="Sperisen C."/>
            <person name="Kredics L."/>
            <person name="Vagvoelgyi C."/>
            <person name="Patrignani A."/>
            <person name="Fitzpatrick D."/>
            <person name="Nagy I."/>
            <person name="Doyle S."/>
            <person name="Anderson J.B."/>
            <person name="Grigoriev I.V."/>
            <person name="Gueldener U."/>
            <person name="Muensterkoetter M."/>
            <person name="Nagy L.G."/>
        </authorList>
    </citation>
    <scope>NUCLEOTIDE SEQUENCE [LARGE SCALE GENOMIC DNA]</scope>
    <source>
        <strain evidence="2">Ar21-2</strain>
    </source>
</reference>
<dbReference type="AlphaFoldDB" id="A0A2H3DWC6"/>